<dbReference type="EMBL" id="JAQQWI010000013">
    <property type="protein sequence ID" value="KAK8013791.1"/>
    <property type="molecule type" value="Genomic_DNA"/>
</dbReference>
<dbReference type="InterPro" id="IPR032382">
    <property type="entry name" value="AltA1"/>
</dbReference>
<proteinExistence type="predicted"/>
<dbReference type="Proteomes" id="UP001396898">
    <property type="component" value="Unassembled WGS sequence"/>
</dbReference>
<comment type="subcellular location">
    <subcellularLocation>
        <location evidence="1">Secreted</location>
    </subcellularLocation>
</comment>
<evidence type="ECO:0000256" key="2">
    <source>
        <dbReference type="ARBA" id="ARBA00022525"/>
    </source>
</evidence>
<protein>
    <recommendedName>
        <fullName evidence="5">AA1-like domain-containing protein</fullName>
    </recommendedName>
</protein>
<keyword evidence="7" id="KW-1185">Reference proteome</keyword>
<evidence type="ECO:0000256" key="4">
    <source>
        <dbReference type="ARBA" id="ARBA00023157"/>
    </source>
</evidence>
<evidence type="ECO:0000256" key="3">
    <source>
        <dbReference type="ARBA" id="ARBA00022729"/>
    </source>
</evidence>
<dbReference type="Pfam" id="PF16541">
    <property type="entry name" value="AltA1"/>
    <property type="match status" value="1"/>
</dbReference>
<name>A0ABR1RLT4_9PEZI</name>
<keyword evidence="3" id="KW-0732">Signal</keyword>
<organism evidence="6 7">
    <name type="scientific">Apiospora marii</name>
    <dbReference type="NCBI Taxonomy" id="335849"/>
    <lineage>
        <taxon>Eukaryota</taxon>
        <taxon>Fungi</taxon>
        <taxon>Dikarya</taxon>
        <taxon>Ascomycota</taxon>
        <taxon>Pezizomycotina</taxon>
        <taxon>Sordariomycetes</taxon>
        <taxon>Xylariomycetidae</taxon>
        <taxon>Amphisphaeriales</taxon>
        <taxon>Apiosporaceae</taxon>
        <taxon>Apiospora</taxon>
    </lineage>
</organism>
<feature type="domain" description="AA1-like" evidence="5">
    <location>
        <begin position="44"/>
        <end position="171"/>
    </location>
</feature>
<keyword evidence="4" id="KW-1015">Disulfide bond</keyword>
<gene>
    <name evidence="6" type="ORF">PG991_009384</name>
</gene>
<comment type="caution">
    <text evidence="6">The sequence shown here is derived from an EMBL/GenBank/DDBJ whole genome shotgun (WGS) entry which is preliminary data.</text>
</comment>
<keyword evidence="2" id="KW-0964">Secreted</keyword>
<evidence type="ECO:0000259" key="5">
    <source>
        <dbReference type="Pfam" id="PF16541"/>
    </source>
</evidence>
<evidence type="ECO:0000256" key="1">
    <source>
        <dbReference type="ARBA" id="ARBA00004613"/>
    </source>
</evidence>
<sequence length="187" mass="20790">MQHVIAAWTALSAATSPMRSQADRSGCQAAALGHFGWETKHFQYQAMYPLSMPLHQNTRGNVSFHLSNPALAYESQCSASTSQPFGHFHGATPLACSEEPEATTTQTIFEFKSLRGTLNIEQTWACSDENPQWPTRFHAYGSINLTMDCTEKVTKPDWHLGELYSSYETRCTSVSVLCQPYKMTAVA</sequence>
<evidence type="ECO:0000313" key="6">
    <source>
        <dbReference type="EMBL" id="KAK8013791.1"/>
    </source>
</evidence>
<reference evidence="6 7" key="1">
    <citation type="submission" date="2023-01" db="EMBL/GenBank/DDBJ databases">
        <title>Analysis of 21 Apiospora genomes using comparative genomics revels a genus with tremendous synthesis potential of carbohydrate active enzymes and secondary metabolites.</title>
        <authorList>
            <person name="Sorensen T."/>
        </authorList>
    </citation>
    <scope>NUCLEOTIDE SEQUENCE [LARGE SCALE GENOMIC DNA]</scope>
    <source>
        <strain evidence="6 7">CBS 20057</strain>
    </source>
</reference>
<evidence type="ECO:0000313" key="7">
    <source>
        <dbReference type="Proteomes" id="UP001396898"/>
    </source>
</evidence>
<accession>A0ABR1RLT4</accession>